<keyword evidence="3" id="KW-0493">Microtubule</keyword>
<keyword evidence="8" id="KW-0206">Cytoskeleton</keyword>
<feature type="region of interest" description="Disordered" evidence="11">
    <location>
        <begin position="736"/>
        <end position="757"/>
    </location>
</feature>
<evidence type="ECO:0000256" key="8">
    <source>
        <dbReference type="ARBA" id="ARBA00023212"/>
    </source>
</evidence>
<dbReference type="Pfam" id="PF00225">
    <property type="entry name" value="Kinesin"/>
    <property type="match status" value="1"/>
</dbReference>
<feature type="region of interest" description="Disordered" evidence="11">
    <location>
        <begin position="1039"/>
        <end position="1096"/>
    </location>
</feature>
<dbReference type="PANTHER" id="PTHR47117:SF9">
    <property type="entry name" value="KINESIN-LIKE PROTEIN KIF1C ISOFORM X1"/>
    <property type="match status" value="1"/>
</dbReference>
<comment type="caution">
    <text evidence="13">The sequence shown here is derived from an EMBL/GenBank/DDBJ whole genome shotgun (WGS) entry which is preliminary data.</text>
</comment>
<dbReference type="PANTHER" id="PTHR47117">
    <property type="entry name" value="STAR-RELATED LIPID TRANSFER PROTEIN 9"/>
    <property type="match status" value="1"/>
</dbReference>
<dbReference type="InterPro" id="IPR032405">
    <property type="entry name" value="Kinesin_assoc"/>
</dbReference>
<evidence type="ECO:0000256" key="7">
    <source>
        <dbReference type="ARBA" id="ARBA00023175"/>
    </source>
</evidence>
<evidence type="ECO:0000256" key="2">
    <source>
        <dbReference type="ARBA" id="ARBA00022490"/>
    </source>
</evidence>
<dbReference type="Gene3D" id="2.60.200.20">
    <property type="match status" value="1"/>
</dbReference>
<gene>
    <name evidence="13" type="ORF">E1301_Tti001721</name>
</gene>
<proteinExistence type="inferred from homology"/>
<feature type="domain" description="Kinesin motor" evidence="12">
    <location>
        <begin position="4"/>
        <end position="348"/>
    </location>
</feature>
<organism evidence="13 14">
    <name type="scientific">Triplophysa tibetana</name>
    <dbReference type="NCBI Taxonomy" id="1572043"/>
    <lineage>
        <taxon>Eukaryota</taxon>
        <taxon>Metazoa</taxon>
        <taxon>Chordata</taxon>
        <taxon>Craniata</taxon>
        <taxon>Vertebrata</taxon>
        <taxon>Euteleostomi</taxon>
        <taxon>Actinopterygii</taxon>
        <taxon>Neopterygii</taxon>
        <taxon>Teleostei</taxon>
        <taxon>Ostariophysi</taxon>
        <taxon>Cypriniformes</taxon>
        <taxon>Nemacheilidae</taxon>
        <taxon>Triplophysa</taxon>
    </lineage>
</organism>
<feature type="coiled-coil region" evidence="10">
    <location>
        <begin position="577"/>
        <end position="611"/>
    </location>
</feature>
<dbReference type="Pfam" id="PF16183">
    <property type="entry name" value="Kinesin_assoc"/>
    <property type="match status" value="1"/>
</dbReference>
<feature type="region of interest" description="Disordered" evidence="11">
    <location>
        <begin position="800"/>
        <end position="1025"/>
    </location>
</feature>
<name>A0A5A9P692_9TELE</name>
<dbReference type="Proteomes" id="UP000324632">
    <property type="component" value="Chromosome 9"/>
</dbReference>
<dbReference type="SUPFAM" id="SSF49879">
    <property type="entry name" value="SMAD/FHA domain"/>
    <property type="match status" value="1"/>
</dbReference>
<comment type="similarity">
    <text evidence="9">Belongs to the TRAFAC class myosin-kinesin ATPase superfamily. Kinesin family.</text>
</comment>
<dbReference type="InterPro" id="IPR000253">
    <property type="entry name" value="FHA_dom"/>
</dbReference>
<sequence>MASSVKVAVRVRPFNSRETNRGAKCVIQMQDKSTCISNPKQPKDAPKNFTFDYSYWSHSSEEDPSFASQRRVYQDIGEEMLLHAFEGYNVCIFAYGQTGGGKSYTMMGKQEPGQQGIIPQMCEDLFRQTAANTDLDLSFSVEVSYMEIYCERVRDLLNPKSRGALRVREHPIMGPYVEDLSKMAVTNFTDIADLMDTGNKARTVAATNMNETSSRSHAVFTILFTQRRHDNITNLDTEKVSKISLVDLAGSERADSSGAKGMRLKEGANINKSLTTLGKVISALADMHGTKKRRSDFIPYRDSVLTWLLRENLGGNSRTAMIAALSPADINYEETLSTLRYADRAKQIKCNAVVNEDPNARLVRELKDEVNRLKHLLLSQGLSNLITVSGSEAGQPALADTSGALNQPSLSYVQTNSDAPMEGETPGSPNELISKEEAVERLETPHLVNLNEDPLMSECLIYYIKDGVTRVGQEDVDIRLSGQFIKELHCVFCSEVNENQEVVVSLEPLVGAETYVNGKRITDGVVLKQGNRIVMGKNHVFRFNHPEQARLERERSSTQNLQGEQVDWSYAQEELLEKQGIDIKQEMEKRLQDLENQYRKEKEEADQLLEQHRLYADSDSGDDSDKRSCEESWRLISSLREKLPANKVRPKHTHRTRLRALTHQSPKDRCRGNTALYRRQCVALGDFRHTRPEIEALAIVRMKELCRTYSQKDPQERESWKSVAKDVCETVGIGEEEGDREERATGAAVGNEGGKTDMGELKAHIDKLTDILQEVKLQNNMKDDEIRSLRDRMVKMEKIFPVEGDDDDDDDNDDITVDVASGDNPAPQDSRRDEDLGYRRGRHRWQYPEKYQDPKRRRGSGYQPNNALYSPPFQNNPFSTPSSRFQNPSFTSQPRNPSGPFLPGTGRFLPPQERRLQFPFKNNPQHRGFMWGPAASHGGDDGGQDPAPNTDTLHTFQSSPSPNQGQWPNNHHQQRRNHGNRGYNNRGNRQRSRNRGRNPFEGYMSNEQDGNVERRDGGSGQHKQGRARYSWYNPIFGCDQSAPDEHQQNNQHQGRLGFYRHPNSHYRPSHQPDIPPDMTSYGFKGNPNPPSECMET</sequence>
<keyword evidence="14" id="KW-1185">Reference proteome</keyword>
<dbReference type="FunFam" id="2.60.200.20:FF:000001">
    <property type="entry name" value="Kinesin family member 1B"/>
    <property type="match status" value="1"/>
</dbReference>
<evidence type="ECO:0000256" key="9">
    <source>
        <dbReference type="PROSITE-ProRule" id="PRU00283"/>
    </source>
</evidence>
<evidence type="ECO:0000256" key="3">
    <source>
        <dbReference type="ARBA" id="ARBA00022701"/>
    </source>
</evidence>
<dbReference type="SMART" id="SM00129">
    <property type="entry name" value="KISc"/>
    <property type="match status" value="1"/>
</dbReference>
<dbReference type="InterPro" id="IPR008984">
    <property type="entry name" value="SMAD_FHA_dom_sf"/>
</dbReference>
<evidence type="ECO:0000313" key="14">
    <source>
        <dbReference type="Proteomes" id="UP000324632"/>
    </source>
</evidence>
<dbReference type="SUPFAM" id="SSF52540">
    <property type="entry name" value="P-loop containing nucleoside triphosphate hydrolases"/>
    <property type="match status" value="1"/>
</dbReference>
<dbReference type="InterPro" id="IPR019821">
    <property type="entry name" value="Kinesin_motor_CS"/>
</dbReference>
<protein>
    <submittedName>
        <fullName evidence="13">Kinesin-like protein KIF1C</fullName>
    </submittedName>
</protein>
<dbReference type="Gene3D" id="3.40.850.10">
    <property type="entry name" value="Kinesin motor domain"/>
    <property type="match status" value="1"/>
</dbReference>
<keyword evidence="2" id="KW-0963">Cytoplasm</keyword>
<dbReference type="GO" id="GO:0048731">
    <property type="term" value="P:system development"/>
    <property type="evidence" value="ECO:0007669"/>
    <property type="project" value="UniProtKB-ARBA"/>
</dbReference>
<keyword evidence="7 9" id="KW-0505">Motor protein</keyword>
<evidence type="ECO:0000256" key="10">
    <source>
        <dbReference type="SAM" id="Coils"/>
    </source>
</evidence>
<feature type="binding site" evidence="9">
    <location>
        <begin position="96"/>
        <end position="103"/>
    </location>
    <ligand>
        <name>ATP</name>
        <dbReference type="ChEBI" id="CHEBI:30616"/>
    </ligand>
</feature>
<evidence type="ECO:0000256" key="11">
    <source>
        <dbReference type="SAM" id="MobiDB-lite"/>
    </source>
</evidence>
<accession>A0A5A9P692</accession>
<evidence type="ECO:0000256" key="5">
    <source>
        <dbReference type="ARBA" id="ARBA00022840"/>
    </source>
</evidence>
<evidence type="ECO:0000256" key="4">
    <source>
        <dbReference type="ARBA" id="ARBA00022741"/>
    </source>
</evidence>
<evidence type="ECO:0000256" key="6">
    <source>
        <dbReference type="ARBA" id="ARBA00023054"/>
    </source>
</evidence>
<dbReference type="PRINTS" id="PR00380">
    <property type="entry name" value="KINESINHEAVY"/>
</dbReference>
<keyword evidence="6 10" id="KW-0175">Coiled coil</keyword>
<dbReference type="GO" id="GO:0005874">
    <property type="term" value="C:microtubule"/>
    <property type="evidence" value="ECO:0007669"/>
    <property type="project" value="UniProtKB-KW"/>
</dbReference>
<dbReference type="InterPro" id="IPR027417">
    <property type="entry name" value="P-loop_NTPase"/>
</dbReference>
<feature type="coiled-coil region" evidence="10">
    <location>
        <begin position="758"/>
        <end position="792"/>
    </location>
</feature>
<dbReference type="GO" id="GO:0005524">
    <property type="term" value="F:ATP binding"/>
    <property type="evidence" value="ECO:0007669"/>
    <property type="project" value="UniProtKB-UniRule"/>
</dbReference>
<keyword evidence="4 9" id="KW-0547">Nucleotide-binding</keyword>
<evidence type="ECO:0000256" key="1">
    <source>
        <dbReference type="ARBA" id="ARBA00004245"/>
    </source>
</evidence>
<keyword evidence="5 9" id="KW-0067">ATP-binding</keyword>
<dbReference type="PROSITE" id="PS00411">
    <property type="entry name" value="KINESIN_MOTOR_1"/>
    <property type="match status" value="1"/>
</dbReference>
<dbReference type="FunFam" id="3.40.850.10:FF:000004">
    <property type="entry name" value="Kinesin-like protein isoform 2"/>
    <property type="match status" value="1"/>
</dbReference>
<feature type="compositionally biased region" description="Polar residues" evidence="11">
    <location>
        <begin position="862"/>
        <end position="896"/>
    </location>
</feature>
<comment type="subcellular location">
    <subcellularLocation>
        <location evidence="1">Cytoplasm</location>
        <location evidence="1">Cytoskeleton</location>
    </subcellularLocation>
</comment>
<dbReference type="GO" id="GO:0007018">
    <property type="term" value="P:microtubule-based movement"/>
    <property type="evidence" value="ECO:0007669"/>
    <property type="project" value="InterPro"/>
</dbReference>
<dbReference type="Pfam" id="PF00498">
    <property type="entry name" value="FHA"/>
    <property type="match status" value="1"/>
</dbReference>
<dbReference type="InterPro" id="IPR036961">
    <property type="entry name" value="Kinesin_motor_dom_sf"/>
</dbReference>
<dbReference type="InterPro" id="IPR001752">
    <property type="entry name" value="Kinesin_motor_dom"/>
</dbReference>
<feature type="compositionally biased region" description="Acidic residues" evidence="11">
    <location>
        <begin position="803"/>
        <end position="816"/>
    </location>
</feature>
<evidence type="ECO:0000259" key="12">
    <source>
        <dbReference type="PROSITE" id="PS50067"/>
    </source>
</evidence>
<dbReference type="PROSITE" id="PS50067">
    <property type="entry name" value="KINESIN_MOTOR_2"/>
    <property type="match status" value="1"/>
</dbReference>
<dbReference type="GO" id="GO:0008017">
    <property type="term" value="F:microtubule binding"/>
    <property type="evidence" value="ECO:0007669"/>
    <property type="project" value="InterPro"/>
</dbReference>
<evidence type="ECO:0000313" key="13">
    <source>
        <dbReference type="EMBL" id="KAA0716286.1"/>
    </source>
</evidence>
<dbReference type="AlphaFoldDB" id="A0A5A9P692"/>
<dbReference type="EMBL" id="SOYY01000009">
    <property type="protein sequence ID" value="KAA0716286.1"/>
    <property type="molecule type" value="Genomic_DNA"/>
</dbReference>
<dbReference type="GO" id="GO:0003777">
    <property type="term" value="F:microtubule motor activity"/>
    <property type="evidence" value="ECO:0007669"/>
    <property type="project" value="InterPro"/>
</dbReference>
<reference evidence="13 14" key="1">
    <citation type="journal article" date="2019" name="Mol. Ecol. Resour.">
        <title>Chromosome-level genome assembly of Triplophysa tibetana, a fish adapted to the harsh high-altitude environment of the Tibetan Plateau.</title>
        <authorList>
            <person name="Yang X."/>
            <person name="Liu H."/>
            <person name="Ma Z."/>
            <person name="Zou Y."/>
            <person name="Zou M."/>
            <person name="Mao Y."/>
            <person name="Li X."/>
            <person name="Wang H."/>
            <person name="Chen T."/>
            <person name="Wang W."/>
            <person name="Yang R."/>
        </authorList>
    </citation>
    <scope>NUCLEOTIDE SEQUENCE [LARGE SCALE GENOMIC DNA]</scope>
    <source>
        <strain evidence="13">TTIB1903HZAU</strain>
        <tissue evidence="13">Muscle</tissue>
    </source>
</reference>
<dbReference type="CDD" id="cd01365">
    <property type="entry name" value="KISc_KIF1A_KIF1B"/>
    <property type="match status" value="1"/>
</dbReference>
<feature type="compositionally biased region" description="Polar residues" evidence="11">
    <location>
        <begin position="947"/>
        <end position="968"/>
    </location>
</feature>
<feature type="compositionally biased region" description="Basic and acidic residues" evidence="11">
    <location>
        <begin position="829"/>
        <end position="838"/>
    </location>
</feature>